<feature type="DNA-binding region" description="H-T-H motif" evidence="4">
    <location>
        <begin position="25"/>
        <end position="44"/>
    </location>
</feature>
<dbReference type="EMBL" id="JAWDIO010000002">
    <property type="protein sequence ID" value="MDU0353708.1"/>
    <property type="molecule type" value="Genomic_DNA"/>
</dbReference>
<dbReference type="Proteomes" id="UP001247805">
    <property type="component" value="Unassembled WGS sequence"/>
</dbReference>
<dbReference type="PANTHER" id="PTHR47506">
    <property type="entry name" value="TRANSCRIPTIONAL REGULATORY PROTEIN"/>
    <property type="match status" value="1"/>
</dbReference>
<evidence type="ECO:0000256" key="3">
    <source>
        <dbReference type="ARBA" id="ARBA00023163"/>
    </source>
</evidence>
<organism evidence="6 7">
    <name type="scientific">Paraglaciecola aquimarina</name>
    <dbReference type="NCBI Taxonomy" id="1235557"/>
    <lineage>
        <taxon>Bacteria</taxon>
        <taxon>Pseudomonadati</taxon>
        <taxon>Pseudomonadota</taxon>
        <taxon>Gammaproteobacteria</taxon>
        <taxon>Alteromonadales</taxon>
        <taxon>Alteromonadaceae</taxon>
        <taxon>Paraglaciecola</taxon>
    </lineage>
</organism>
<evidence type="ECO:0000313" key="7">
    <source>
        <dbReference type="Proteomes" id="UP001247805"/>
    </source>
</evidence>
<dbReference type="PROSITE" id="PS50977">
    <property type="entry name" value="HTH_TETR_2"/>
    <property type="match status" value="1"/>
</dbReference>
<gene>
    <name evidence="6" type="ORF">RS130_07025</name>
</gene>
<dbReference type="InterPro" id="IPR009057">
    <property type="entry name" value="Homeodomain-like_sf"/>
</dbReference>
<protein>
    <submittedName>
        <fullName evidence="6">TetR/AcrR family transcriptional regulator</fullName>
    </submittedName>
</protein>
<dbReference type="RefSeq" id="WP_316025359.1">
    <property type="nucleotide sequence ID" value="NZ_JAWDIO010000002.1"/>
</dbReference>
<evidence type="ECO:0000313" key="6">
    <source>
        <dbReference type="EMBL" id="MDU0353708.1"/>
    </source>
</evidence>
<evidence type="ECO:0000256" key="2">
    <source>
        <dbReference type="ARBA" id="ARBA00023125"/>
    </source>
</evidence>
<dbReference type="Gene3D" id="1.10.357.10">
    <property type="entry name" value="Tetracycline Repressor, domain 2"/>
    <property type="match status" value="1"/>
</dbReference>
<evidence type="ECO:0000259" key="5">
    <source>
        <dbReference type="PROSITE" id="PS50977"/>
    </source>
</evidence>
<dbReference type="SUPFAM" id="SSF46689">
    <property type="entry name" value="Homeodomain-like"/>
    <property type="match status" value="1"/>
</dbReference>
<keyword evidence="2 4" id="KW-0238">DNA-binding</keyword>
<keyword evidence="1" id="KW-0805">Transcription regulation</keyword>
<evidence type="ECO:0000256" key="4">
    <source>
        <dbReference type="PROSITE-ProRule" id="PRU00335"/>
    </source>
</evidence>
<dbReference type="InterPro" id="IPR036271">
    <property type="entry name" value="Tet_transcr_reg_TetR-rel_C_sf"/>
</dbReference>
<dbReference type="PRINTS" id="PR00455">
    <property type="entry name" value="HTHTETR"/>
</dbReference>
<feature type="domain" description="HTH tetR-type" evidence="5">
    <location>
        <begin position="2"/>
        <end position="62"/>
    </location>
</feature>
<reference evidence="6 7" key="1">
    <citation type="submission" date="2023-10" db="EMBL/GenBank/DDBJ databases">
        <title>Glaciecola aquimarina strain GGW-M5 nov., isolated from a coastal seawater.</title>
        <authorList>
            <person name="Bayburt H."/>
            <person name="Kim J.M."/>
            <person name="Choi B.J."/>
            <person name="Jeon C.O."/>
        </authorList>
    </citation>
    <scope>NUCLEOTIDE SEQUENCE [LARGE SCALE GENOMIC DNA]</scope>
    <source>
        <strain evidence="6 7">KCTC 32108</strain>
    </source>
</reference>
<name>A0ABU3SUP2_9ALTE</name>
<dbReference type="SUPFAM" id="SSF48498">
    <property type="entry name" value="Tetracyclin repressor-like, C-terminal domain"/>
    <property type="match status" value="1"/>
</dbReference>
<keyword evidence="3" id="KW-0804">Transcription</keyword>
<comment type="caution">
    <text evidence="6">The sequence shown here is derived from an EMBL/GenBank/DDBJ whole genome shotgun (WGS) entry which is preliminary data.</text>
</comment>
<evidence type="ECO:0000256" key="1">
    <source>
        <dbReference type="ARBA" id="ARBA00023015"/>
    </source>
</evidence>
<accession>A0ABU3SUP2</accession>
<keyword evidence="7" id="KW-1185">Reference proteome</keyword>
<sequence>MQPRKQHLVDTALVLFNQHGYHATGIDLILAQAKVSKATLYKHFRSKDELILAALEQRHEQVLHMINAKIEAANRVGDCGVLAIFDALNEWFNSSQFFGCNFINACAEFTSALDPIHIFSAQHKQAIVALIQSQLADKGKHQAEQIGLLVEGAIVLAHTRGMKDSAIMAKGMASSFIDKNHSE</sequence>
<proteinExistence type="predicted"/>
<dbReference type="PANTHER" id="PTHR47506:SF3">
    <property type="entry name" value="HTH-TYPE TRANSCRIPTIONAL REGULATOR LMRA"/>
    <property type="match status" value="1"/>
</dbReference>
<dbReference type="InterPro" id="IPR001647">
    <property type="entry name" value="HTH_TetR"/>
</dbReference>
<dbReference type="Pfam" id="PF00440">
    <property type="entry name" value="TetR_N"/>
    <property type="match status" value="1"/>
</dbReference>